<organism evidence="2 3">
    <name type="scientific">Hesseltinella vesiculosa</name>
    <dbReference type="NCBI Taxonomy" id="101127"/>
    <lineage>
        <taxon>Eukaryota</taxon>
        <taxon>Fungi</taxon>
        <taxon>Fungi incertae sedis</taxon>
        <taxon>Mucoromycota</taxon>
        <taxon>Mucoromycotina</taxon>
        <taxon>Mucoromycetes</taxon>
        <taxon>Mucorales</taxon>
        <taxon>Cunninghamellaceae</taxon>
        <taxon>Hesseltinella</taxon>
    </lineage>
</organism>
<evidence type="ECO:0000256" key="1">
    <source>
        <dbReference type="SAM" id="MobiDB-lite"/>
    </source>
</evidence>
<feature type="region of interest" description="Disordered" evidence="1">
    <location>
        <begin position="237"/>
        <end position="257"/>
    </location>
</feature>
<sequence>MTGADYGVVTFATTMAFTLPNLERIMAGDYVNLSKPSKMRKNVQCSSNRRHEERQAQQDQLLASPVCSVGGFTGVTSGAAGPSAGAAGIPIHPRRQGFNPLAAPQQLLTLPLAISGPFSSPASPSSGIVMLLFCGAATLANRLQPSRWSCWTFRCRAVSISYDFPANVDDDFPANVDDYPLVWSVPAVASAPWTMLVELVNLTMFSRQLRYSAYGGDAGGSGYGYAAQQYQQPSAAQGQSAYASQQPQQASGYGGSY</sequence>
<evidence type="ECO:0000313" key="2">
    <source>
        <dbReference type="EMBL" id="ORX51578.1"/>
    </source>
</evidence>
<name>A0A1X2GDS8_9FUNG</name>
<reference evidence="2 3" key="1">
    <citation type="submission" date="2016-07" db="EMBL/GenBank/DDBJ databases">
        <title>Pervasive Adenine N6-methylation of Active Genes in Fungi.</title>
        <authorList>
            <consortium name="DOE Joint Genome Institute"/>
            <person name="Mondo S.J."/>
            <person name="Dannebaum R.O."/>
            <person name="Kuo R.C."/>
            <person name="Labutti K."/>
            <person name="Haridas S."/>
            <person name="Kuo A."/>
            <person name="Salamov A."/>
            <person name="Ahrendt S.R."/>
            <person name="Lipzen A."/>
            <person name="Sullivan W."/>
            <person name="Andreopoulos W.B."/>
            <person name="Clum A."/>
            <person name="Lindquist E."/>
            <person name="Daum C."/>
            <person name="Ramamoorthy G.K."/>
            <person name="Gryganskyi A."/>
            <person name="Culley D."/>
            <person name="Magnuson J.K."/>
            <person name="James T.Y."/>
            <person name="O'Malley M.A."/>
            <person name="Stajich J.E."/>
            <person name="Spatafora J.W."/>
            <person name="Visel A."/>
            <person name="Grigoriev I.V."/>
        </authorList>
    </citation>
    <scope>NUCLEOTIDE SEQUENCE [LARGE SCALE GENOMIC DNA]</scope>
    <source>
        <strain evidence="2 3">NRRL 3301</strain>
    </source>
</reference>
<evidence type="ECO:0000313" key="3">
    <source>
        <dbReference type="Proteomes" id="UP000242146"/>
    </source>
</evidence>
<feature type="compositionally biased region" description="Low complexity" evidence="1">
    <location>
        <begin position="237"/>
        <end position="251"/>
    </location>
</feature>
<dbReference type="EMBL" id="MCGT01000020">
    <property type="protein sequence ID" value="ORX51578.1"/>
    <property type="molecule type" value="Genomic_DNA"/>
</dbReference>
<keyword evidence="3" id="KW-1185">Reference proteome</keyword>
<dbReference type="Proteomes" id="UP000242146">
    <property type="component" value="Unassembled WGS sequence"/>
</dbReference>
<dbReference type="AlphaFoldDB" id="A0A1X2GDS8"/>
<accession>A0A1X2GDS8</accession>
<protein>
    <submittedName>
        <fullName evidence="2">Uncharacterized protein</fullName>
    </submittedName>
</protein>
<comment type="caution">
    <text evidence="2">The sequence shown here is derived from an EMBL/GenBank/DDBJ whole genome shotgun (WGS) entry which is preliminary data.</text>
</comment>
<gene>
    <name evidence="2" type="ORF">DM01DRAFT_1375305</name>
</gene>
<proteinExistence type="predicted"/>